<evidence type="ECO:0000313" key="4">
    <source>
        <dbReference type="Proteomes" id="UP000198393"/>
    </source>
</evidence>
<dbReference type="InterPro" id="IPR050523">
    <property type="entry name" value="AKR_Detox_Biosynth"/>
</dbReference>
<proteinExistence type="predicted"/>
<keyword evidence="1" id="KW-0560">Oxidoreductase</keyword>
<feature type="domain" description="NADP-dependent oxidoreductase" evidence="2">
    <location>
        <begin position="15"/>
        <end position="318"/>
    </location>
</feature>
<dbReference type="InterPro" id="IPR023210">
    <property type="entry name" value="NADP_OxRdtase_dom"/>
</dbReference>
<dbReference type="Pfam" id="PF00248">
    <property type="entry name" value="Aldo_ket_red"/>
    <property type="match status" value="1"/>
</dbReference>
<dbReference type="PRINTS" id="PR00069">
    <property type="entry name" value="ALDKETRDTASE"/>
</dbReference>
<dbReference type="FunFam" id="3.20.20.100:FF:000004">
    <property type="entry name" value="Oxidoreductase, aldo/keto reductase"/>
    <property type="match status" value="1"/>
</dbReference>
<name>A0A239FJI3_EKHLU</name>
<dbReference type="EMBL" id="FZPD01000001">
    <property type="protein sequence ID" value="SNS56927.1"/>
    <property type="molecule type" value="Genomic_DNA"/>
</dbReference>
<organism evidence="3 4">
    <name type="scientific">Ekhidna lutea</name>
    <dbReference type="NCBI Taxonomy" id="447679"/>
    <lineage>
        <taxon>Bacteria</taxon>
        <taxon>Pseudomonadati</taxon>
        <taxon>Bacteroidota</taxon>
        <taxon>Cytophagia</taxon>
        <taxon>Cytophagales</taxon>
        <taxon>Reichenbachiellaceae</taxon>
        <taxon>Ekhidna</taxon>
    </lineage>
</organism>
<dbReference type="GO" id="GO:0005829">
    <property type="term" value="C:cytosol"/>
    <property type="evidence" value="ECO:0007669"/>
    <property type="project" value="TreeGrafter"/>
</dbReference>
<dbReference type="PANTHER" id="PTHR43364:SF4">
    <property type="entry name" value="NAD(P)-LINKED OXIDOREDUCTASE SUPERFAMILY PROTEIN"/>
    <property type="match status" value="1"/>
</dbReference>
<dbReference type="Proteomes" id="UP000198393">
    <property type="component" value="Unassembled WGS sequence"/>
</dbReference>
<evidence type="ECO:0000313" key="3">
    <source>
        <dbReference type="EMBL" id="SNS56927.1"/>
    </source>
</evidence>
<accession>A0A239FJI3</accession>
<dbReference type="RefSeq" id="WP_089355448.1">
    <property type="nucleotide sequence ID" value="NZ_FZPD01000001.1"/>
</dbReference>
<reference evidence="3 4" key="1">
    <citation type="submission" date="2017-06" db="EMBL/GenBank/DDBJ databases">
        <authorList>
            <person name="Kim H.J."/>
            <person name="Triplett B.A."/>
        </authorList>
    </citation>
    <scope>NUCLEOTIDE SEQUENCE [LARGE SCALE GENOMIC DNA]</scope>
    <source>
        <strain evidence="3 4">DSM 19307</strain>
    </source>
</reference>
<dbReference type="Gene3D" id="3.20.20.100">
    <property type="entry name" value="NADP-dependent oxidoreductase domain"/>
    <property type="match status" value="1"/>
</dbReference>
<dbReference type="InterPro" id="IPR020471">
    <property type="entry name" value="AKR"/>
</dbReference>
<gene>
    <name evidence="3" type="ORF">SAMN05421640_0698</name>
</gene>
<dbReference type="PANTHER" id="PTHR43364">
    <property type="entry name" value="NADH-SPECIFIC METHYLGLYOXAL REDUCTASE-RELATED"/>
    <property type="match status" value="1"/>
</dbReference>
<dbReference type="InterPro" id="IPR036812">
    <property type="entry name" value="NAD(P)_OxRdtase_dom_sf"/>
</dbReference>
<sequence>MEKVQLGKSDLKISPIVFGAWAIGGQAWGGNEDKDALEAMQKSYDLGITSIDTAPVYGFGHSESLVGKAIKEIGRDNLEILTKFGFNWKTEKGEYQFPTSDGGKTYAYAGRDGVIQEVEDSLKRLGTDYIDLYQIHRPDATTPIEETMEVLKELQQQGKIRAIGVSNHTVELMKRANSVINLVSSQSPYSMVYRKIEKDILPYCIEENVGILAYSPLQRGLLTGKISSDHEFKGDDHRANNKFFKEPNRSRTNAFLDQIKPIAIERRVTLAQLVINWTVQREGITAALVGARNAKQAEENAKSLSFTLSEKEIQTINAEMDKVVIDHEV</sequence>
<dbReference type="OrthoDB" id="9773828at2"/>
<evidence type="ECO:0000259" key="2">
    <source>
        <dbReference type="Pfam" id="PF00248"/>
    </source>
</evidence>
<protein>
    <submittedName>
        <fullName evidence="3">Predicted oxidoreductase</fullName>
    </submittedName>
</protein>
<dbReference type="SUPFAM" id="SSF51430">
    <property type="entry name" value="NAD(P)-linked oxidoreductase"/>
    <property type="match status" value="1"/>
</dbReference>
<dbReference type="AlphaFoldDB" id="A0A239FJI3"/>
<dbReference type="GO" id="GO:0016491">
    <property type="term" value="F:oxidoreductase activity"/>
    <property type="evidence" value="ECO:0007669"/>
    <property type="project" value="UniProtKB-KW"/>
</dbReference>
<evidence type="ECO:0000256" key="1">
    <source>
        <dbReference type="ARBA" id="ARBA00023002"/>
    </source>
</evidence>
<keyword evidence="4" id="KW-1185">Reference proteome</keyword>